<evidence type="ECO:0000313" key="2">
    <source>
        <dbReference type="EMBL" id="GFH24823.1"/>
    </source>
</evidence>
<organism evidence="2 3">
    <name type="scientific">Haematococcus lacustris</name>
    <name type="common">Green alga</name>
    <name type="synonym">Haematococcus pluvialis</name>
    <dbReference type="NCBI Taxonomy" id="44745"/>
    <lineage>
        <taxon>Eukaryota</taxon>
        <taxon>Viridiplantae</taxon>
        <taxon>Chlorophyta</taxon>
        <taxon>core chlorophytes</taxon>
        <taxon>Chlorophyceae</taxon>
        <taxon>CS clade</taxon>
        <taxon>Chlamydomonadales</taxon>
        <taxon>Haematococcaceae</taxon>
        <taxon>Haematococcus</taxon>
    </lineage>
</organism>
<proteinExistence type="predicted"/>
<sequence>MSKKNNKQTRRNRRQADLENEKAEHQKRQLALAKTQEKLVLKGITKKPVKRKAIRIRKGVRVKVEISWLSSAHAVVCHEVLGGIQTTHTPTLRMCSGDHDQIGGQGPITPAACLPPMLACSVCRPGMSRFVGMPRTLITALAPGADAPGPLIGAGS</sequence>
<keyword evidence="3" id="KW-1185">Reference proteome</keyword>
<comment type="caution">
    <text evidence="2">The sequence shown here is derived from an EMBL/GenBank/DDBJ whole genome shotgun (WGS) entry which is preliminary data.</text>
</comment>
<dbReference type="Proteomes" id="UP000485058">
    <property type="component" value="Unassembled WGS sequence"/>
</dbReference>
<protein>
    <submittedName>
        <fullName evidence="2">Uncharacterized protein</fullName>
    </submittedName>
</protein>
<feature type="region of interest" description="Disordered" evidence="1">
    <location>
        <begin position="1"/>
        <end position="27"/>
    </location>
</feature>
<reference evidence="2 3" key="1">
    <citation type="submission" date="2020-02" db="EMBL/GenBank/DDBJ databases">
        <title>Draft genome sequence of Haematococcus lacustris strain NIES-144.</title>
        <authorList>
            <person name="Morimoto D."/>
            <person name="Nakagawa S."/>
            <person name="Yoshida T."/>
            <person name="Sawayama S."/>
        </authorList>
    </citation>
    <scope>NUCLEOTIDE SEQUENCE [LARGE SCALE GENOMIC DNA]</scope>
    <source>
        <strain evidence="2 3">NIES-144</strain>
    </source>
</reference>
<gene>
    <name evidence="2" type="ORF">HaLaN_22686</name>
</gene>
<dbReference type="AlphaFoldDB" id="A0A699ZQ65"/>
<feature type="compositionally biased region" description="Basic and acidic residues" evidence="1">
    <location>
        <begin position="14"/>
        <end position="27"/>
    </location>
</feature>
<feature type="compositionally biased region" description="Basic residues" evidence="1">
    <location>
        <begin position="1"/>
        <end position="13"/>
    </location>
</feature>
<accession>A0A699ZQ65</accession>
<evidence type="ECO:0000256" key="1">
    <source>
        <dbReference type="SAM" id="MobiDB-lite"/>
    </source>
</evidence>
<name>A0A699ZQ65_HAELA</name>
<evidence type="ECO:0000313" key="3">
    <source>
        <dbReference type="Proteomes" id="UP000485058"/>
    </source>
</evidence>
<dbReference type="EMBL" id="BLLF01002641">
    <property type="protein sequence ID" value="GFH24823.1"/>
    <property type="molecule type" value="Genomic_DNA"/>
</dbReference>
<feature type="non-terminal residue" evidence="2">
    <location>
        <position position="1"/>
    </location>
</feature>